<keyword evidence="2" id="KW-1185">Reference proteome</keyword>
<sequence>ESLNMLGSLYLVFLDLVLPHRLFGNLFLNCFSVRYPVRLEGFGALAPYHQFVEGVRFTDLFHESSLEMSSARCFLSGIYCIVGSVLSLFHPSSKVFSFGSGNMSVVRRLKSPGMALSSAGLVSGSYVACRLLCPNHVFHQVNIISVSMEKKSHHMSLTLFKSKSRRKAKHENLKTMIYVKNYTLYTI</sequence>
<proteinExistence type="predicted"/>
<organism evidence="1 2">
    <name type="scientific">Brassica napus</name>
    <name type="common">Rape</name>
    <dbReference type="NCBI Taxonomy" id="3708"/>
    <lineage>
        <taxon>Eukaryota</taxon>
        <taxon>Viridiplantae</taxon>
        <taxon>Streptophyta</taxon>
        <taxon>Embryophyta</taxon>
        <taxon>Tracheophyta</taxon>
        <taxon>Spermatophyta</taxon>
        <taxon>Magnoliopsida</taxon>
        <taxon>eudicotyledons</taxon>
        <taxon>Gunneridae</taxon>
        <taxon>Pentapetalae</taxon>
        <taxon>rosids</taxon>
        <taxon>malvids</taxon>
        <taxon>Brassicales</taxon>
        <taxon>Brassicaceae</taxon>
        <taxon>Brassiceae</taxon>
        <taxon>Brassica</taxon>
    </lineage>
</organism>
<evidence type="ECO:0000313" key="1">
    <source>
        <dbReference type="EMBL" id="KAH0899488.1"/>
    </source>
</evidence>
<gene>
    <name evidence="1" type="ORF">HID58_049056</name>
</gene>
<reference evidence="1 2" key="1">
    <citation type="submission" date="2021-05" db="EMBL/GenBank/DDBJ databases">
        <title>Genome Assembly of Synthetic Allotetraploid Brassica napus Reveals Homoeologous Exchanges between Subgenomes.</title>
        <authorList>
            <person name="Davis J.T."/>
        </authorList>
    </citation>
    <scope>NUCLEOTIDE SEQUENCE [LARGE SCALE GENOMIC DNA]</scope>
    <source>
        <strain evidence="2">cv. Da-Ae</strain>
        <tissue evidence="1">Seedling</tissue>
    </source>
</reference>
<feature type="non-terminal residue" evidence="1">
    <location>
        <position position="1"/>
    </location>
</feature>
<accession>A0ABQ8B483</accession>
<comment type="caution">
    <text evidence="1">The sequence shown here is derived from an EMBL/GenBank/DDBJ whole genome shotgun (WGS) entry which is preliminary data.</text>
</comment>
<dbReference type="EMBL" id="JAGKQM010000012">
    <property type="protein sequence ID" value="KAH0899488.1"/>
    <property type="molecule type" value="Genomic_DNA"/>
</dbReference>
<name>A0ABQ8B483_BRANA</name>
<evidence type="ECO:0000313" key="2">
    <source>
        <dbReference type="Proteomes" id="UP000824890"/>
    </source>
</evidence>
<dbReference type="Proteomes" id="UP000824890">
    <property type="component" value="Unassembled WGS sequence"/>
</dbReference>
<protein>
    <submittedName>
        <fullName evidence="1">Uncharacterized protein</fullName>
    </submittedName>
</protein>